<dbReference type="InterPro" id="IPR036291">
    <property type="entry name" value="NAD(P)-bd_dom_sf"/>
</dbReference>
<dbReference type="EC" id="1.1.1.18" evidence="5"/>
<evidence type="ECO:0000259" key="4">
    <source>
        <dbReference type="Pfam" id="PF22725"/>
    </source>
</evidence>
<name>A0AAF0KFL3_9HYPH</name>
<dbReference type="PANTHER" id="PTHR42840">
    <property type="entry name" value="NAD(P)-BINDING ROSSMANN-FOLD SUPERFAMILY PROTEIN-RELATED"/>
    <property type="match status" value="1"/>
</dbReference>
<evidence type="ECO:0000259" key="3">
    <source>
        <dbReference type="Pfam" id="PF01408"/>
    </source>
</evidence>
<dbReference type="NCBIfam" id="TIGR04380">
    <property type="entry name" value="myo_inos_iolG"/>
    <property type="match status" value="1"/>
</dbReference>
<evidence type="ECO:0000256" key="1">
    <source>
        <dbReference type="ARBA" id="ARBA00010928"/>
    </source>
</evidence>
<dbReference type="Gene3D" id="3.40.50.720">
    <property type="entry name" value="NAD(P)-binding Rossmann-like Domain"/>
    <property type="match status" value="1"/>
</dbReference>
<dbReference type="GO" id="GO:0050112">
    <property type="term" value="F:inositol 2-dehydrogenase (NAD+) activity"/>
    <property type="evidence" value="ECO:0007669"/>
    <property type="project" value="UniProtKB-EC"/>
</dbReference>
<dbReference type="RefSeq" id="WP_137395147.1">
    <property type="nucleotide sequence ID" value="NZ_CP124734.1"/>
</dbReference>
<dbReference type="InterPro" id="IPR000683">
    <property type="entry name" value="Gfo/Idh/MocA-like_OxRdtase_N"/>
</dbReference>
<evidence type="ECO:0000313" key="5">
    <source>
        <dbReference type="EMBL" id="WHA43196.1"/>
    </source>
</evidence>
<sequence length="330" mass="35205">MIRFGVLGAGRIGKVHAATIAANPKAKLAYVADAYPAAAEQLAAQTGAKVASVEEIIASSEVDAVLIATPTPSHADLIEAASKAGKHILCEKPVSLSVDRINQCLDVVEKNKSTLMIGFNRRFDPNFSTVESRLRRGDVGDIEIVTIISRDPAPPPAEYVKSSGGLFRDMMIHDFDMARFLMGEEFVVVNALGSALVDKAIGVEGDVDTAAVQMQTASGRIAVITNSRRATYGYDQRIEVHGSTGMLSARNIQNSSVELWNASGLAGDPVQHFFIERYAQAYANEINTFIDAVDTGNTAPRPSGFDGLQAQKLADAATLSWQTGKPVQVA</sequence>
<gene>
    <name evidence="5" type="primary">iolG</name>
    <name evidence="5" type="ORF">CFBP5477_018260</name>
</gene>
<evidence type="ECO:0000256" key="2">
    <source>
        <dbReference type="ARBA" id="ARBA00023002"/>
    </source>
</evidence>
<dbReference type="Pfam" id="PF01408">
    <property type="entry name" value="GFO_IDH_MocA"/>
    <property type="match status" value="1"/>
</dbReference>
<feature type="domain" description="Gfo/Idh/MocA-like oxidoreductase N-terminal" evidence="3">
    <location>
        <begin position="2"/>
        <end position="119"/>
    </location>
</feature>
<reference evidence="5" key="1">
    <citation type="submission" date="2023-05" db="EMBL/GenBank/DDBJ databases">
        <title>Complete genome sequence of Agrobacterium larrymoorei CFBP5477.</title>
        <authorList>
            <person name="Yen H.-C."/>
            <person name="Chou L."/>
            <person name="Lin Y.-C."/>
            <person name="Lai E.-M."/>
            <person name="Kuo C.-H."/>
        </authorList>
    </citation>
    <scope>NUCLEOTIDE SEQUENCE</scope>
    <source>
        <strain evidence="5">CFBP5477</strain>
    </source>
</reference>
<dbReference type="PANTHER" id="PTHR42840:SF3">
    <property type="entry name" value="BINDING ROSSMANN FOLD OXIDOREDUCTASE, PUTATIVE (AFU_ORTHOLOGUE AFUA_2G10240)-RELATED"/>
    <property type="match status" value="1"/>
</dbReference>
<comment type="similarity">
    <text evidence="1">Belongs to the Gfo/Idh/MocA family.</text>
</comment>
<dbReference type="GO" id="GO:0000166">
    <property type="term" value="F:nucleotide binding"/>
    <property type="evidence" value="ECO:0007669"/>
    <property type="project" value="InterPro"/>
</dbReference>
<dbReference type="SUPFAM" id="SSF55347">
    <property type="entry name" value="Glyceraldehyde-3-phosphate dehydrogenase-like, C-terminal domain"/>
    <property type="match status" value="1"/>
</dbReference>
<feature type="domain" description="GFO/IDH/MocA-like oxidoreductase" evidence="4">
    <location>
        <begin position="128"/>
        <end position="247"/>
    </location>
</feature>
<dbReference type="Gene3D" id="3.30.360.10">
    <property type="entry name" value="Dihydrodipicolinate Reductase, domain 2"/>
    <property type="match status" value="1"/>
</dbReference>
<keyword evidence="2 5" id="KW-0560">Oxidoreductase</keyword>
<dbReference type="Pfam" id="PF22725">
    <property type="entry name" value="GFO_IDH_MocA_C3"/>
    <property type="match status" value="1"/>
</dbReference>
<accession>A0AAF0KFL3</accession>
<evidence type="ECO:0000313" key="6">
    <source>
        <dbReference type="Proteomes" id="UP000298664"/>
    </source>
</evidence>
<protein>
    <submittedName>
        <fullName evidence="5">Inositol 2-dehydrogenase</fullName>
        <ecNumber evidence="5">1.1.1.18</ecNumber>
    </submittedName>
</protein>
<dbReference type="EMBL" id="CP124734">
    <property type="protein sequence ID" value="WHA43196.1"/>
    <property type="molecule type" value="Genomic_DNA"/>
</dbReference>
<dbReference type="AlphaFoldDB" id="A0AAF0KFL3"/>
<dbReference type="InterPro" id="IPR030827">
    <property type="entry name" value="Myo_inos_IolG"/>
</dbReference>
<dbReference type="SUPFAM" id="SSF51735">
    <property type="entry name" value="NAD(P)-binding Rossmann-fold domains"/>
    <property type="match status" value="1"/>
</dbReference>
<dbReference type="InterPro" id="IPR055170">
    <property type="entry name" value="GFO_IDH_MocA-like_dom"/>
</dbReference>
<dbReference type="Proteomes" id="UP000298664">
    <property type="component" value="Chromosome Linear"/>
</dbReference>
<organism evidence="5 6">
    <name type="scientific">Agrobacterium larrymoorei</name>
    <dbReference type="NCBI Taxonomy" id="160699"/>
    <lineage>
        <taxon>Bacteria</taxon>
        <taxon>Pseudomonadati</taxon>
        <taxon>Pseudomonadota</taxon>
        <taxon>Alphaproteobacteria</taxon>
        <taxon>Hyphomicrobiales</taxon>
        <taxon>Rhizobiaceae</taxon>
        <taxon>Rhizobium/Agrobacterium group</taxon>
        <taxon>Agrobacterium</taxon>
    </lineage>
</organism>
<proteinExistence type="inferred from homology"/>